<evidence type="ECO:0000313" key="6">
    <source>
        <dbReference type="EMBL" id="MBM6820853.1"/>
    </source>
</evidence>
<dbReference type="Proteomes" id="UP000767334">
    <property type="component" value="Unassembled WGS sequence"/>
</dbReference>
<accession>A0ABS2FJZ8</accession>
<evidence type="ECO:0000259" key="5">
    <source>
        <dbReference type="PROSITE" id="PS51635"/>
    </source>
</evidence>
<proteinExistence type="predicted"/>
<reference evidence="6 7" key="1">
    <citation type="journal article" date="2021" name="Sci. Rep.">
        <title>The distribution of antibiotic resistance genes in chicken gut microbiota commensals.</title>
        <authorList>
            <person name="Juricova H."/>
            <person name="Matiasovicova J."/>
            <person name="Kubasova T."/>
            <person name="Cejkova D."/>
            <person name="Rychlik I."/>
        </authorList>
    </citation>
    <scope>NUCLEOTIDE SEQUENCE [LARGE SCALE GENOMIC DNA]</scope>
    <source>
        <strain evidence="6 7">An435</strain>
    </source>
</reference>
<dbReference type="InterPro" id="IPR016035">
    <property type="entry name" value="Acyl_Trfase/lysoPLipase"/>
</dbReference>
<feature type="short sequence motif" description="GXSXG" evidence="4">
    <location>
        <begin position="38"/>
        <end position="42"/>
    </location>
</feature>
<dbReference type="PROSITE" id="PS51635">
    <property type="entry name" value="PNPLA"/>
    <property type="match status" value="1"/>
</dbReference>
<gene>
    <name evidence="6" type="ORF">H6A19_16170</name>
</gene>
<feature type="short sequence motif" description="DGA/G" evidence="4">
    <location>
        <begin position="183"/>
        <end position="185"/>
    </location>
</feature>
<dbReference type="InterPro" id="IPR002641">
    <property type="entry name" value="PNPLA_dom"/>
</dbReference>
<dbReference type="CDD" id="cd07209">
    <property type="entry name" value="Pat_hypo_Ecoli_Z1214_like"/>
    <property type="match status" value="1"/>
</dbReference>
<feature type="active site" description="Nucleophile" evidence="4">
    <location>
        <position position="40"/>
    </location>
</feature>
<keyword evidence="2 4" id="KW-0442">Lipid degradation</keyword>
<keyword evidence="3 4" id="KW-0443">Lipid metabolism</keyword>
<evidence type="ECO:0000256" key="1">
    <source>
        <dbReference type="ARBA" id="ARBA00022801"/>
    </source>
</evidence>
<dbReference type="Gene3D" id="3.40.1090.10">
    <property type="entry name" value="Cytosolic phospholipase A2 catalytic domain"/>
    <property type="match status" value="1"/>
</dbReference>
<protein>
    <submittedName>
        <fullName evidence="6">Patatin-like phospholipase family protein</fullName>
    </submittedName>
</protein>
<sequence>MKIGLVLAGGGGKGAYELGVWKALKQLNLTKYISVFSGTSIGAFNSILFAMDELEKADKLWEEVTMEKLVPISKTELIKRGIGLYIGGKNLQLAKKFLTDKLEYGAISNNGAIEMVEKYLDFNKIREKNKICYAACTKLPNFNAKYFKINDYDNETAKKIVLASASLPLIYDSTEVLGEKYIDGGISDNVPIQPVYGEKCDIIIVVLLSKDAQIDRSLYPNSRLIIIAPENLAENAITGTLNLDATAKRVRIIEGYNDTLNKMEPIMELMKFVHKKEEEVKNPTLYKTYNYLKSVKRKMEKKKKEIKYIDIKKP</sequence>
<dbReference type="EMBL" id="JACJLL010000182">
    <property type="protein sequence ID" value="MBM6820853.1"/>
    <property type="molecule type" value="Genomic_DNA"/>
</dbReference>
<keyword evidence="1 4" id="KW-0378">Hydrolase</keyword>
<organism evidence="6 7">
    <name type="scientific">Clostridium saudiense</name>
    <dbReference type="NCBI Taxonomy" id="1414720"/>
    <lineage>
        <taxon>Bacteria</taxon>
        <taxon>Bacillati</taxon>
        <taxon>Bacillota</taxon>
        <taxon>Clostridia</taxon>
        <taxon>Eubacteriales</taxon>
        <taxon>Clostridiaceae</taxon>
        <taxon>Clostridium</taxon>
    </lineage>
</organism>
<dbReference type="PANTHER" id="PTHR14226">
    <property type="entry name" value="NEUROPATHY TARGET ESTERASE/SWISS CHEESE D.MELANOGASTER"/>
    <property type="match status" value="1"/>
</dbReference>
<dbReference type="RefSeq" id="WP_148322222.1">
    <property type="nucleotide sequence ID" value="NZ_JACJLL010000182.1"/>
</dbReference>
<evidence type="ECO:0000313" key="7">
    <source>
        <dbReference type="Proteomes" id="UP000767334"/>
    </source>
</evidence>
<feature type="domain" description="PNPLA" evidence="5">
    <location>
        <begin position="5"/>
        <end position="196"/>
    </location>
</feature>
<evidence type="ECO:0000256" key="3">
    <source>
        <dbReference type="ARBA" id="ARBA00023098"/>
    </source>
</evidence>
<feature type="short sequence motif" description="GXGXXG" evidence="4">
    <location>
        <begin position="9"/>
        <end position="14"/>
    </location>
</feature>
<feature type="active site" description="Proton acceptor" evidence="4">
    <location>
        <position position="183"/>
    </location>
</feature>
<keyword evidence="7" id="KW-1185">Reference proteome</keyword>
<dbReference type="Pfam" id="PF01734">
    <property type="entry name" value="Patatin"/>
    <property type="match status" value="1"/>
</dbReference>
<evidence type="ECO:0000256" key="4">
    <source>
        <dbReference type="PROSITE-ProRule" id="PRU01161"/>
    </source>
</evidence>
<evidence type="ECO:0000256" key="2">
    <source>
        <dbReference type="ARBA" id="ARBA00022963"/>
    </source>
</evidence>
<name>A0ABS2FJZ8_9CLOT</name>
<dbReference type="PANTHER" id="PTHR14226:SF29">
    <property type="entry name" value="NEUROPATHY TARGET ESTERASE SWS"/>
    <property type="match status" value="1"/>
</dbReference>
<dbReference type="InterPro" id="IPR050301">
    <property type="entry name" value="NTE"/>
</dbReference>
<dbReference type="SUPFAM" id="SSF52151">
    <property type="entry name" value="FabD/lysophospholipase-like"/>
    <property type="match status" value="1"/>
</dbReference>
<comment type="caution">
    <text evidence="6">The sequence shown here is derived from an EMBL/GenBank/DDBJ whole genome shotgun (WGS) entry which is preliminary data.</text>
</comment>